<dbReference type="Proteomes" id="UP001058074">
    <property type="component" value="Unassembled WGS sequence"/>
</dbReference>
<organism evidence="1 2">
    <name type="scientific">Inconstantimicrobium mannanitabidum</name>
    <dbReference type="NCBI Taxonomy" id="1604901"/>
    <lineage>
        <taxon>Bacteria</taxon>
        <taxon>Bacillati</taxon>
        <taxon>Bacillota</taxon>
        <taxon>Clostridia</taxon>
        <taxon>Eubacteriales</taxon>
        <taxon>Clostridiaceae</taxon>
        <taxon>Inconstantimicrobium</taxon>
    </lineage>
</organism>
<proteinExistence type="predicted"/>
<name>A0ACB5RAV6_9CLOT</name>
<protein>
    <submittedName>
        <fullName evidence="1">Barnase inhibitor</fullName>
    </submittedName>
</protein>
<comment type="caution">
    <text evidence="1">The sequence shown here is derived from an EMBL/GenBank/DDBJ whole genome shotgun (WGS) entry which is preliminary data.</text>
</comment>
<accession>A0ACB5RAV6</accession>
<evidence type="ECO:0000313" key="2">
    <source>
        <dbReference type="Proteomes" id="UP001058074"/>
    </source>
</evidence>
<dbReference type="EMBL" id="BROD01000001">
    <property type="protein sequence ID" value="GKX66170.1"/>
    <property type="molecule type" value="Genomic_DNA"/>
</dbReference>
<keyword evidence="2" id="KW-1185">Reference proteome</keyword>
<reference evidence="1" key="1">
    <citation type="journal article" date="2025" name="Int. J. Syst. Evol. Microbiol.">
        <title>Inconstantimicrobium mannanitabidum sp. nov., a novel member of the family Clostridiaceae isolated from anoxic soil under the treatment of reductive soil disinfestation.</title>
        <authorList>
            <person name="Ueki A."/>
            <person name="Tonouchi A."/>
            <person name="Honma S."/>
            <person name="Kaku N."/>
            <person name="Ueki K."/>
        </authorList>
    </citation>
    <scope>NUCLEOTIDE SEQUENCE</scope>
    <source>
        <strain evidence="1">TW13</strain>
    </source>
</reference>
<evidence type="ECO:0000313" key="1">
    <source>
        <dbReference type="EMBL" id="GKX66170.1"/>
    </source>
</evidence>
<gene>
    <name evidence="1" type="ORF">rsdtw13_14280</name>
</gene>
<sequence length="91" mass="10594">MKTIILDGNTIITKEKLHLELKEALDLPDYYGNNLDALWDCLTTDVELPIKITWINFENSQKYLGSYAQKTLDLFQKVKDYSNKDLIIEVL</sequence>